<feature type="repeat" description="ANK" evidence="6">
    <location>
        <begin position="12"/>
        <end position="44"/>
    </location>
</feature>
<dbReference type="Proteomes" id="UP000663889">
    <property type="component" value="Unassembled WGS sequence"/>
</dbReference>
<dbReference type="EMBL" id="CAJOBE010009437">
    <property type="protein sequence ID" value="CAF4085054.1"/>
    <property type="molecule type" value="Genomic_DNA"/>
</dbReference>
<accession>A0A814TW40</accession>
<dbReference type="PROSITE" id="PS50088">
    <property type="entry name" value="ANK_REPEAT"/>
    <property type="match status" value="1"/>
</dbReference>
<evidence type="ECO:0000313" key="8">
    <source>
        <dbReference type="EMBL" id="CAF1163532.1"/>
    </source>
</evidence>
<dbReference type="Gene3D" id="1.25.40.20">
    <property type="entry name" value="Ankyrin repeat-containing domain"/>
    <property type="match status" value="1"/>
</dbReference>
<dbReference type="InterPro" id="IPR000768">
    <property type="entry name" value="ART"/>
</dbReference>
<keyword evidence="7" id="KW-0520">NAD</keyword>
<dbReference type="GO" id="GO:0106274">
    <property type="term" value="F:NAD+-protein-arginine ADP-ribosyltransferase activity"/>
    <property type="evidence" value="ECO:0007669"/>
    <property type="project" value="UniProtKB-EC"/>
</dbReference>
<comment type="caution">
    <text evidence="8">The sequence shown here is derived from an EMBL/GenBank/DDBJ whole genome shotgun (WGS) entry which is preliminary data.</text>
</comment>
<evidence type="ECO:0000313" key="9">
    <source>
        <dbReference type="EMBL" id="CAF4085054.1"/>
    </source>
</evidence>
<dbReference type="AlphaFoldDB" id="A0A814TW40"/>
<dbReference type="SUPFAM" id="SSF56399">
    <property type="entry name" value="ADP-ribosylation"/>
    <property type="match status" value="1"/>
</dbReference>
<evidence type="ECO:0000313" key="10">
    <source>
        <dbReference type="Proteomes" id="UP000663889"/>
    </source>
</evidence>
<dbReference type="Gene3D" id="3.90.176.10">
    <property type="entry name" value="Toxin ADP-ribosyltransferase, Chain A, domain 1"/>
    <property type="match status" value="1"/>
</dbReference>
<dbReference type="Pfam" id="PF01129">
    <property type="entry name" value="ART"/>
    <property type="match status" value="1"/>
</dbReference>
<protein>
    <recommendedName>
        <fullName evidence="7">NAD(P)(+)--arginine ADP-ribosyltransferase</fullName>
        <ecNumber evidence="7">2.4.2.31</ecNumber>
    </recommendedName>
    <alternativeName>
        <fullName evidence="7">Mono(ADP-ribosyl)transferase</fullName>
    </alternativeName>
</protein>
<comment type="similarity">
    <text evidence="1 7">Belongs to the Arg-specific ADP-ribosyltransferase family.</text>
</comment>
<proteinExistence type="inferred from homology"/>
<name>A0A814TW40_9BILA</name>
<evidence type="ECO:0000256" key="6">
    <source>
        <dbReference type="PROSITE-ProRule" id="PRU00023"/>
    </source>
</evidence>
<evidence type="ECO:0000256" key="7">
    <source>
        <dbReference type="RuleBase" id="RU361228"/>
    </source>
</evidence>
<dbReference type="EMBL" id="CAJNOU010001173">
    <property type="protein sequence ID" value="CAF1163532.1"/>
    <property type="molecule type" value="Genomic_DNA"/>
</dbReference>
<keyword evidence="7" id="KW-0521">NADP</keyword>
<dbReference type="GO" id="GO:0016779">
    <property type="term" value="F:nucleotidyltransferase activity"/>
    <property type="evidence" value="ECO:0007669"/>
    <property type="project" value="UniProtKB-KW"/>
</dbReference>
<comment type="catalytic activity">
    <reaction evidence="5 7">
        <text>L-arginyl-[protein] + NAD(+) = N(omega)-(ADP-D-ribosyl)-L-arginyl-[protein] + nicotinamide + H(+)</text>
        <dbReference type="Rhea" id="RHEA:19149"/>
        <dbReference type="Rhea" id="RHEA-COMP:10532"/>
        <dbReference type="Rhea" id="RHEA-COMP:15087"/>
        <dbReference type="ChEBI" id="CHEBI:15378"/>
        <dbReference type="ChEBI" id="CHEBI:17154"/>
        <dbReference type="ChEBI" id="CHEBI:29965"/>
        <dbReference type="ChEBI" id="CHEBI:57540"/>
        <dbReference type="ChEBI" id="CHEBI:142554"/>
        <dbReference type="EC" id="2.4.2.31"/>
    </reaction>
</comment>
<sequence length="336" mass="39160">MTLDEIDQIEPIGSTALHVASYRGHFRIVKLLLEAGADRAIQNKHNCLPFDEALNDDIKELFLRVPNRNRLKSDTGAIEWELIDDDVLEKASEERQIIKSTYDKFNQSNTIHKMFERIEKNYIDKTLSNMNKMDIIRRFFQKASLEQDPKWLIKAYTAETDFYRVLNNEIACGANQSQQERRYIIALISHHPSLDTYTFIGNAYRVMQINNENLTRYKTGCYLMTKSFLSSSIDRKVVELHSIREENFLIGQKSAVERTKSDGTLIKVWVMCIYTIKHRRTGLHIENYSQYANEGEILIMPHSVFQVKKVSKQNSSSLPNNPSITEIYLEECDQYI</sequence>
<dbReference type="InterPro" id="IPR002110">
    <property type="entry name" value="Ankyrin_rpt"/>
</dbReference>
<dbReference type="Proteomes" id="UP000663874">
    <property type="component" value="Unassembled WGS sequence"/>
</dbReference>
<gene>
    <name evidence="9" type="ORF">FNK824_LOCUS30584</name>
    <name evidence="8" type="ORF">SEV965_LOCUS19106</name>
</gene>
<keyword evidence="6" id="KW-0040">ANK repeat</keyword>
<keyword evidence="3 7" id="KW-0808">Transferase</keyword>
<reference evidence="8" key="1">
    <citation type="submission" date="2021-02" db="EMBL/GenBank/DDBJ databases">
        <authorList>
            <person name="Nowell W R."/>
        </authorList>
    </citation>
    <scope>NUCLEOTIDE SEQUENCE</scope>
</reference>
<evidence type="ECO:0000256" key="3">
    <source>
        <dbReference type="ARBA" id="ARBA00022679"/>
    </source>
</evidence>
<dbReference type="Pfam" id="PF13857">
    <property type="entry name" value="Ank_5"/>
    <property type="match status" value="1"/>
</dbReference>
<keyword evidence="2 7" id="KW-0328">Glycosyltransferase</keyword>
<evidence type="ECO:0000256" key="5">
    <source>
        <dbReference type="ARBA" id="ARBA00047597"/>
    </source>
</evidence>
<keyword evidence="4" id="KW-0548">Nucleotidyltransferase</keyword>
<dbReference type="EC" id="2.4.2.31" evidence="7"/>
<dbReference type="SMART" id="SM00248">
    <property type="entry name" value="ANK"/>
    <property type="match status" value="1"/>
</dbReference>
<evidence type="ECO:0000256" key="2">
    <source>
        <dbReference type="ARBA" id="ARBA00022676"/>
    </source>
</evidence>
<dbReference type="SUPFAM" id="SSF48403">
    <property type="entry name" value="Ankyrin repeat"/>
    <property type="match status" value="1"/>
</dbReference>
<evidence type="ECO:0000256" key="1">
    <source>
        <dbReference type="ARBA" id="ARBA00009558"/>
    </source>
</evidence>
<dbReference type="PROSITE" id="PS51996">
    <property type="entry name" value="TR_MART"/>
    <property type="match status" value="1"/>
</dbReference>
<organism evidence="8 10">
    <name type="scientific">Rotaria sordida</name>
    <dbReference type="NCBI Taxonomy" id="392033"/>
    <lineage>
        <taxon>Eukaryota</taxon>
        <taxon>Metazoa</taxon>
        <taxon>Spiralia</taxon>
        <taxon>Gnathifera</taxon>
        <taxon>Rotifera</taxon>
        <taxon>Eurotatoria</taxon>
        <taxon>Bdelloidea</taxon>
        <taxon>Philodinida</taxon>
        <taxon>Philodinidae</taxon>
        <taxon>Rotaria</taxon>
    </lineage>
</organism>
<evidence type="ECO:0000256" key="4">
    <source>
        <dbReference type="ARBA" id="ARBA00022695"/>
    </source>
</evidence>
<dbReference type="PROSITE" id="PS50297">
    <property type="entry name" value="ANK_REP_REGION"/>
    <property type="match status" value="1"/>
</dbReference>
<dbReference type="InterPro" id="IPR036770">
    <property type="entry name" value="Ankyrin_rpt-contain_sf"/>
</dbReference>